<gene>
    <name evidence="2" type="ORF">HMPREF1871_00631</name>
</gene>
<sequence length="244" mass="27343">KKIIGNPISKETAEKTREELYGVVNGQWSSGGKKYRLENYSVAGKTGTAQIVDPRTGSYYSNPYKVLHSFIGYAPSDNPEIIVYSVIKNPSKNIVQNYSTAVKELFNPITLNTLNYLNVKDENNNTEKNNYIMADYEEKSKSEAVEMLSKETNNIEILGNGDNIIKQFPSKGNIVNKSDRVFLLTEDTKFNLPNFSGWSKIDVMKYSELTGIKTEIEGNGYVKTQSIAKGKIVEAGENLKVKLE</sequence>
<dbReference type="InterPro" id="IPR001460">
    <property type="entry name" value="PCN-bd_Tpept"/>
</dbReference>
<dbReference type="Pfam" id="PF00905">
    <property type="entry name" value="Transpeptidase"/>
    <property type="match status" value="1"/>
</dbReference>
<dbReference type="InterPro" id="IPR005543">
    <property type="entry name" value="PASTA_dom"/>
</dbReference>
<accession>A0ABR5TLZ0</accession>
<evidence type="ECO:0000313" key="2">
    <source>
        <dbReference type="EMBL" id="KXB58084.1"/>
    </source>
</evidence>
<dbReference type="SMART" id="SM00740">
    <property type="entry name" value="PASTA"/>
    <property type="match status" value="2"/>
</dbReference>
<dbReference type="InterPro" id="IPR012338">
    <property type="entry name" value="Beta-lactam/transpept-like"/>
</dbReference>
<comment type="caution">
    <text evidence="2">The sequence shown here is derived from an EMBL/GenBank/DDBJ whole genome shotgun (WGS) entry which is preliminary data.</text>
</comment>
<name>A0ABR5TLZ0_9BACL</name>
<dbReference type="SUPFAM" id="SSF56601">
    <property type="entry name" value="beta-lactamase/transpeptidase-like"/>
    <property type="match status" value="1"/>
</dbReference>
<proteinExistence type="predicted"/>
<dbReference type="PROSITE" id="PS51178">
    <property type="entry name" value="PASTA"/>
    <property type="match status" value="1"/>
</dbReference>
<dbReference type="Gene3D" id="3.30.450.330">
    <property type="match status" value="1"/>
</dbReference>
<reference evidence="2 3" key="1">
    <citation type="submission" date="2016-01" db="EMBL/GenBank/DDBJ databases">
        <authorList>
            <person name="Mitreva M."/>
            <person name="Pepin K.H."/>
            <person name="Mihindukulasuriya K.A."/>
            <person name="Fulton R."/>
            <person name="Fronick C."/>
            <person name="O'Laughlin M."/>
            <person name="Miner T."/>
            <person name="Herter B."/>
            <person name="Rosa B.A."/>
            <person name="Cordes M."/>
            <person name="Tomlinson C."/>
            <person name="Wollam A."/>
            <person name="Palsikar V.B."/>
            <person name="Mardis E.R."/>
            <person name="Wilson R.K."/>
        </authorList>
    </citation>
    <scope>NUCLEOTIDE SEQUENCE [LARGE SCALE GENOMIC DNA]</scope>
    <source>
        <strain evidence="2 3">KA00071</strain>
    </source>
</reference>
<dbReference type="RefSeq" id="WP_157058047.1">
    <property type="nucleotide sequence ID" value="NZ_KQ959874.1"/>
</dbReference>
<dbReference type="InterPro" id="IPR050515">
    <property type="entry name" value="Beta-lactam/transpept"/>
</dbReference>
<evidence type="ECO:0000259" key="1">
    <source>
        <dbReference type="PROSITE" id="PS51178"/>
    </source>
</evidence>
<dbReference type="PANTHER" id="PTHR30627">
    <property type="entry name" value="PEPTIDOGLYCAN D,D-TRANSPEPTIDASE"/>
    <property type="match status" value="1"/>
</dbReference>
<protein>
    <submittedName>
        <fullName evidence="2">PASTA domain protein</fullName>
    </submittedName>
</protein>
<evidence type="ECO:0000313" key="3">
    <source>
        <dbReference type="Proteomes" id="UP000070467"/>
    </source>
</evidence>
<organism evidence="2 3">
    <name type="scientific">Gemelliphila asaccharolytica</name>
    <dbReference type="NCBI Taxonomy" id="502393"/>
    <lineage>
        <taxon>Bacteria</taxon>
        <taxon>Bacillati</taxon>
        <taxon>Bacillota</taxon>
        <taxon>Bacilli</taxon>
        <taxon>Bacillales</taxon>
        <taxon>Gemellaceae</taxon>
        <taxon>Gemelliphila</taxon>
    </lineage>
</organism>
<dbReference type="CDD" id="cd06575">
    <property type="entry name" value="PASTA_Pbp2x-like_2"/>
    <property type="match status" value="1"/>
</dbReference>
<dbReference type="EMBL" id="LSDB01000022">
    <property type="protein sequence ID" value="KXB58084.1"/>
    <property type="molecule type" value="Genomic_DNA"/>
</dbReference>
<dbReference type="Proteomes" id="UP000070467">
    <property type="component" value="Unassembled WGS sequence"/>
</dbReference>
<dbReference type="Pfam" id="PF03793">
    <property type="entry name" value="PASTA"/>
    <property type="match status" value="2"/>
</dbReference>
<feature type="domain" description="PASTA" evidence="1">
    <location>
        <begin position="127"/>
        <end position="187"/>
    </location>
</feature>
<dbReference type="SUPFAM" id="SSF54184">
    <property type="entry name" value="Penicillin-binding protein 2x (pbp-2x), c-terminal domain"/>
    <property type="match status" value="2"/>
</dbReference>
<feature type="non-terminal residue" evidence="2">
    <location>
        <position position="1"/>
    </location>
</feature>
<keyword evidence="3" id="KW-1185">Reference proteome</keyword>
<dbReference type="PANTHER" id="PTHR30627:SF26">
    <property type="entry name" value="PENICILLIN-BINDING PROTEIN 2B"/>
    <property type="match status" value="1"/>
</dbReference>